<comment type="caution">
    <text evidence="3">The sequence shown here is derived from an EMBL/GenBank/DDBJ whole genome shotgun (WGS) entry which is preliminary data.</text>
</comment>
<evidence type="ECO:0000256" key="2">
    <source>
        <dbReference type="SAM" id="Phobius"/>
    </source>
</evidence>
<keyword evidence="2" id="KW-0472">Membrane</keyword>
<proteinExistence type="predicted"/>
<dbReference type="EMBL" id="JAECZO010000022">
    <property type="protein sequence ID" value="KAK7201941.1"/>
    <property type="molecule type" value="Genomic_DNA"/>
</dbReference>
<evidence type="ECO:0000313" key="3">
    <source>
        <dbReference type="EMBL" id="KAK7201941.1"/>
    </source>
</evidence>
<dbReference type="AlphaFoldDB" id="A0AAW0FAH9"/>
<evidence type="ECO:0000256" key="1">
    <source>
        <dbReference type="SAM" id="MobiDB-lite"/>
    </source>
</evidence>
<keyword evidence="2" id="KW-1133">Transmembrane helix</keyword>
<protein>
    <submittedName>
        <fullName evidence="3">Uncharacterized protein</fullName>
    </submittedName>
</protein>
<feature type="transmembrane region" description="Helical" evidence="2">
    <location>
        <begin position="477"/>
        <end position="498"/>
    </location>
</feature>
<evidence type="ECO:0000313" key="4">
    <source>
        <dbReference type="Proteomes" id="UP001430356"/>
    </source>
</evidence>
<keyword evidence="4" id="KW-1185">Reference proteome</keyword>
<feature type="compositionally biased region" description="Basic and acidic residues" evidence="1">
    <location>
        <begin position="261"/>
        <end position="279"/>
    </location>
</feature>
<feature type="transmembrane region" description="Helical" evidence="2">
    <location>
        <begin position="605"/>
        <end position="628"/>
    </location>
</feature>
<gene>
    <name evidence="3" type="ORF">NESM_000261800</name>
</gene>
<name>A0AAW0FAH9_9TRYP</name>
<keyword evidence="2" id="KW-0812">Transmembrane</keyword>
<accession>A0AAW0FAH9</accession>
<feature type="region of interest" description="Disordered" evidence="1">
    <location>
        <begin position="1"/>
        <end position="63"/>
    </location>
</feature>
<dbReference type="Proteomes" id="UP001430356">
    <property type="component" value="Unassembled WGS sequence"/>
</dbReference>
<feature type="region of interest" description="Disordered" evidence="1">
    <location>
        <begin position="261"/>
        <end position="284"/>
    </location>
</feature>
<sequence>MTAIGESPAFRDGAQTPTADAARRDDSHAARVRREPISTHDEEEESEVIVREGGERRDSSGAPIRRTASLDVLMERLIFHVDGPIDNLPELAAPELKLIGRCVSFQVRQRIGGAPAAWYHYTGIVSGVTAQTVTMMQVNRYTHVDYKAYKEREWHLVKGKAIPVEASSSIGRGGGYAFSIDPMMRAPAPRSPASARGLVSYGYTADGEVGVDEDGHLTAARDTTKVGDWRLPGSLAPATALVTDVELRLLAEERRRIAQHDRHTVEGLDRESGAAEPQHHSRAARHRHFRAFDGSVGPIPYVTFLRKNIHDVHFGRDPRSAFYSLFQEPAKQITDMQYLRMFVRRYLVHTSQGNNPREVPLYAFVSVRCAWPTLDRELVNQIVHEELPRLVLSSRDIEKNRKQQRLRLMQRELQTDQYHAPVGMFTDTGVLYLTRIPQAAFIAALLTLVLTLVFAVYLGVVIAVHAEPMVVRFAASVMPFFVTALVVWAVAGVAMMVHASMGHIPLRSNVLLLTCRCIMTLASIACGVMVLAAVLRKWTEGTVYSLMRDAQGSSLCSFYDEHTCTGYRAPCGTGTDDPILCSVCPTMPVTERGCHSILWARVRVAMVPLLVFAAAIVTAALYSTYLLVRLFMYAKSTTGSIL</sequence>
<feature type="compositionally biased region" description="Basic and acidic residues" evidence="1">
    <location>
        <begin position="48"/>
        <end position="59"/>
    </location>
</feature>
<feature type="transmembrane region" description="Helical" evidence="2">
    <location>
        <begin position="510"/>
        <end position="535"/>
    </location>
</feature>
<feature type="compositionally biased region" description="Basic and acidic residues" evidence="1">
    <location>
        <begin position="21"/>
        <end position="40"/>
    </location>
</feature>
<feature type="transmembrane region" description="Helical" evidence="2">
    <location>
        <begin position="441"/>
        <end position="465"/>
    </location>
</feature>
<reference evidence="3 4" key="1">
    <citation type="journal article" date="2021" name="MBio">
        <title>A New Model Trypanosomatid, Novymonas esmeraldas: Genomic Perception of Its 'Candidatus Pandoraea novymonadis' Endosymbiont.</title>
        <authorList>
            <person name="Zakharova A."/>
            <person name="Saura A."/>
            <person name="Butenko A."/>
            <person name="Podesvova L."/>
            <person name="Warmusova S."/>
            <person name="Kostygov A.Y."/>
            <person name="Nenarokova A."/>
            <person name="Lukes J."/>
            <person name="Opperdoes F.R."/>
            <person name="Yurchenko V."/>
        </authorList>
    </citation>
    <scope>NUCLEOTIDE SEQUENCE [LARGE SCALE GENOMIC DNA]</scope>
    <source>
        <strain evidence="3 4">E262AT.01</strain>
    </source>
</reference>
<organism evidence="3 4">
    <name type="scientific">Novymonas esmeraldas</name>
    <dbReference type="NCBI Taxonomy" id="1808958"/>
    <lineage>
        <taxon>Eukaryota</taxon>
        <taxon>Discoba</taxon>
        <taxon>Euglenozoa</taxon>
        <taxon>Kinetoplastea</taxon>
        <taxon>Metakinetoplastina</taxon>
        <taxon>Trypanosomatida</taxon>
        <taxon>Trypanosomatidae</taxon>
        <taxon>Novymonas</taxon>
    </lineage>
</organism>